<dbReference type="EMBL" id="GGFM01009611">
    <property type="protein sequence ID" value="MBW30362.1"/>
    <property type="molecule type" value="Transcribed_RNA"/>
</dbReference>
<organism evidence="1">
    <name type="scientific">Anopheles braziliensis</name>
    <dbReference type="NCBI Taxonomy" id="58242"/>
    <lineage>
        <taxon>Eukaryota</taxon>
        <taxon>Metazoa</taxon>
        <taxon>Ecdysozoa</taxon>
        <taxon>Arthropoda</taxon>
        <taxon>Hexapoda</taxon>
        <taxon>Insecta</taxon>
        <taxon>Pterygota</taxon>
        <taxon>Neoptera</taxon>
        <taxon>Endopterygota</taxon>
        <taxon>Diptera</taxon>
        <taxon>Nematocera</taxon>
        <taxon>Culicoidea</taxon>
        <taxon>Culicidae</taxon>
        <taxon>Anophelinae</taxon>
        <taxon>Anopheles</taxon>
    </lineage>
</organism>
<protein>
    <submittedName>
        <fullName evidence="1">Putative secreted peptide</fullName>
    </submittedName>
</protein>
<accession>A0A2M3ZPF5</accession>
<evidence type="ECO:0000313" key="1">
    <source>
        <dbReference type="EMBL" id="MBW30362.1"/>
    </source>
</evidence>
<name>A0A2M3ZPF5_9DIPT</name>
<reference evidence="1" key="1">
    <citation type="submission" date="2018-01" db="EMBL/GenBank/DDBJ databases">
        <title>An insight into the sialome of Amazonian anophelines.</title>
        <authorList>
            <person name="Ribeiro J.M."/>
            <person name="Scarpassa V."/>
            <person name="Calvo E."/>
        </authorList>
    </citation>
    <scope>NUCLEOTIDE SEQUENCE</scope>
    <source>
        <tissue evidence="1">Salivary glands</tissue>
    </source>
</reference>
<dbReference type="AlphaFoldDB" id="A0A2M3ZPF5"/>
<sequence length="74" mass="7973">MFWRALSFSSSEHLISRLFSSACSFSMLSLARSAESSAAFSAVSRALVRLRSVVQLDVSSLSMDASTTLFTSSV</sequence>
<proteinExistence type="predicted"/>